<evidence type="ECO:0000256" key="3">
    <source>
        <dbReference type="ARBA" id="ARBA00022989"/>
    </source>
</evidence>
<dbReference type="InterPro" id="IPR036513">
    <property type="entry name" value="STAS_dom_sf"/>
</dbReference>
<dbReference type="InterPro" id="IPR011547">
    <property type="entry name" value="SLC26A/SulP_dom"/>
</dbReference>
<dbReference type="NCBIfam" id="TIGR00815">
    <property type="entry name" value="sulP"/>
    <property type="match status" value="1"/>
</dbReference>
<dbReference type="SUPFAM" id="SSF52091">
    <property type="entry name" value="SpoIIaa-like"/>
    <property type="match status" value="1"/>
</dbReference>
<dbReference type="GO" id="GO:0055085">
    <property type="term" value="P:transmembrane transport"/>
    <property type="evidence" value="ECO:0007669"/>
    <property type="project" value="InterPro"/>
</dbReference>
<feature type="transmembrane region" description="Helical" evidence="6">
    <location>
        <begin position="523"/>
        <end position="540"/>
    </location>
</feature>
<dbReference type="InterPro" id="IPR001902">
    <property type="entry name" value="SLC26A/SulP_fam"/>
</dbReference>
<feature type="transmembrane region" description="Helical" evidence="6">
    <location>
        <begin position="165"/>
        <end position="182"/>
    </location>
</feature>
<protein>
    <submittedName>
        <fullName evidence="8">SLC26a2/7</fullName>
    </submittedName>
</protein>
<evidence type="ECO:0000256" key="5">
    <source>
        <dbReference type="SAM" id="MobiDB-lite"/>
    </source>
</evidence>
<feature type="transmembrane region" description="Helical" evidence="6">
    <location>
        <begin position="560"/>
        <end position="585"/>
    </location>
</feature>
<feature type="region of interest" description="Disordered" evidence="5">
    <location>
        <begin position="769"/>
        <end position="792"/>
    </location>
</feature>
<dbReference type="AlphaFoldDB" id="A0A0U2H4J1"/>
<dbReference type="InterPro" id="IPR002645">
    <property type="entry name" value="STAS_dom"/>
</dbReference>
<proteinExistence type="evidence at transcript level"/>
<feature type="transmembrane region" description="Helical" evidence="6">
    <location>
        <begin position="263"/>
        <end position="287"/>
    </location>
</feature>
<accession>A0A0U2H4J1</accession>
<dbReference type="Pfam" id="PF00916">
    <property type="entry name" value="Sulfate_transp"/>
    <property type="match status" value="1"/>
</dbReference>
<dbReference type="PROSITE" id="PS50801">
    <property type="entry name" value="STAS"/>
    <property type="match status" value="1"/>
</dbReference>
<feature type="transmembrane region" description="Helical" evidence="6">
    <location>
        <begin position="340"/>
        <end position="359"/>
    </location>
</feature>
<dbReference type="Pfam" id="PF01740">
    <property type="entry name" value="STAS"/>
    <property type="match status" value="1"/>
</dbReference>
<sequence length="792" mass="87615">MKRIRRSMWRITSQRLYPRSNNLYVAMTEDDLEVDVSDDDAQNGGVTNNGLKRREEMEVDSDEVTNRVVINRGCYSMSEFHEQHGYHRKPQPGPREYVQSKIKRCRCGVDKIVGLLLYIFPAFDWLRRYNLRTDAVGDLMAGITVGIVNIPQSMAFSLLAVLHPVYGLYTAFFAPLAFFFMGSSRHSSVGTFGVISILCADAVERIVGERYPPTELPSTTEPLTTLPMQSSSFFTTTSMMMNATTPAPCGPICDERLQIHTTLCLMVGLIQMLMAICRLGFVTTYLAQPLVRAFTTGAACHVITSQVPPLFGLVLPRYAGPLSLIYTWRDIFINLPKTNVATFLFGLLTFLILAPGKYLSERYKKQLKIPIPWELFVVIITILISYLVNVGEKYGVDIIGDVPVGFPKPTVPSLPSGVAISDLIGSAIAIAIVGFAVSVSLAKIFASKNDYEIDANQELLGYGAANASSSFFLCFVSASALARVALIDGAGGKSQISMLVSSIIIMFVLLVIGPLFEPLPKSVLAAIIIYALRRIVFQITEIRGLFKTSKVDCSIFVVTFLSVFILGVDLGLGVGVVFALFTVIVRTQLPIYSEQGRLVDTELYRDVQTYRSVKTRPGMVIFKMQTTLYYANAQQFRQRVLRATGINPVTRLAEIRKEEAAKERNKDGTLETSMAMKEIDVAKDDLHSLLIDCSLFGFIDVTGVTTLLALVRDYDRIGIATAFCSCPDSVMQSIKLIGHLDDESDNFYPSIHDAVLALSRKHALKDKTPSQAETVSVDNRDFENSTNEATKL</sequence>
<evidence type="ECO:0000256" key="6">
    <source>
        <dbReference type="SAM" id="Phobius"/>
    </source>
</evidence>
<dbReference type="Gene3D" id="3.30.750.24">
    <property type="entry name" value="STAS domain"/>
    <property type="match status" value="1"/>
</dbReference>
<comment type="subcellular location">
    <subcellularLocation>
        <location evidence="1">Membrane</location>
        <topology evidence="1">Multi-pass membrane protein</topology>
    </subcellularLocation>
</comment>
<dbReference type="CDD" id="cd07042">
    <property type="entry name" value="STAS_SulP_like_sulfate_transporter"/>
    <property type="match status" value="1"/>
</dbReference>
<dbReference type="OrthoDB" id="288203at2759"/>
<dbReference type="PANTHER" id="PTHR11814">
    <property type="entry name" value="SULFATE TRANSPORTER"/>
    <property type="match status" value="1"/>
</dbReference>
<keyword evidence="4 6" id="KW-0472">Membrane</keyword>
<feature type="transmembrane region" description="Helical" evidence="6">
    <location>
        <begin position="371"/>
        <end position="388"/>
    </location>
</feature>
<keyword evidence="3 6" id="KW-1133">Transmembrane helix</keyword>
<evidence type="ECO:0000259" key="7">
    <source>
        <dbReference type="PROSITE" id="PS50801"/>
    </source>
</evidence>
<dbReference type="GO" id="GO:0016020">
    <property type="term" value="C:membrane"/>
    <property type="evidence" value="ECO:0007669"/>
    <property type="project" value="UniProtKB-SubCell"/>
</dbReference>
<evidence type="ECO:0000313" key="8">
    <source>
        <dbReference type="EMBL" id="ALE59659.1"/>
    </source>
</evidence>
<name>A0A0U2H4J1_LYTVA</name>
<dbReference type="EMBL" id="KR055815">
    <property type="protein sequence ID" value="ALE59659.1"/>
    <property type="molecule type" value="mRNA"/>
</dbReference>
<feature type="transmembrane region" description="Helical" evidence="6">
    <location>
        <begin position="423"/>
        <end position="447"/>
    </location>
</feature>
<reference evidence="8" key="1">
    <citation type="submission" date="2015-03" db="EMBL/GenBank/DDBJ databases">
        <title>High throughput sequencing screen identifies novel skeletal patterning genes in the sea urchin embryo.</title>
        <authorList>
            <person name="Piacentino M.L."/>
            <person name="Zuch D.T."/>
            <person name="Fishman J."/>
            <person name="Rose S."/>
            <person name="Speranza E.E."/>
            <person name="Li C."/>
            <person name="Yu J."/>
            <person name="Chung O."/>
            <person name="Ramachandran J."/>
            <person name="Ferrell P."/>
            <person name="Patel V."/>
            <person name="Reyna A."/>
            <person name="Hameeduddin H."/>
            <person name="Chaves J."/>
            <person name="Hewitt F.B."/>
            <person name="Bardot E."/>
            <person name="Lee D."/>
            <person name="Core A.B."/>
            <person name="Hogan J.D."/>
            <person name="Keenan J.L."/>
            <person name="Luo L."/>
            <person name="Coulombe-Huntington J."/>
            <person name="Blute T.A."/>
            <person name="Oleinik E."/>
            <person name="Ibn-Salem J."/>
            <person name="Poustka A.J."/>
            <person name="Bradham C.A."/>
        </authorList>
    </citation>
    <scope>NUCLEOTIDE SEQUENCE</scope>
</reference>
<feature type="transmembrane region" description="Helical" evidence="6">
    <location>
        <begin position="496"/>
        <end position="516"/>
    </location>
</feature>
<feature type="transmembrane region" description="Helical" evidence="6">
    <location>
        <begin position="459"/>
        <end position="484"/>
    </location>
</feature>
<keyword evidence="2 6" id="KW-0812">Transmembrane</keyword>
<organism evidence="8">
    <name type="scientific">Lytechinus variegatus</name>
    <name type="common">Green sea urchin</name>
    <name type="synonym">Echinus variegatus</name>
    <dbReference type="NCBI Taxonomy" id="7654"/>
    <lineage>
        <taxon>Eukaryota</taxon>
        <taxon>Metazoa</taxon>
        <taxon>Echinodermata</taxon>
        <taxon>Eleutherozoa</taxon>
        <taxon>Echinozoa</taxon>
        <taxon>Echinoidea</taxon>
        <taxon>Euechinoidea</taxon>
        <taxon>Echinacea</taxon>
        <taxon>Temnopleuroida</taxon>
        <taxon>Toxopneustidae</taxon>
        <taxon>Lytechinus</taxon>
    </lineage>
</organism>
<evidence type="ECO:0000256" key="4">
    <source>
        <dbReference type="ARBA" id="ARBA00023136"/>
    </source>
</evidence>
<evidence type="ECO:0000256" key="1">
    <source>
        <dbReference type="ARBA" id="ARBA00004141"/>
    </source>
</evidence>
<feature type="domain" description="STAS" evidence="7">
    <location>
        <begin position="609"/>
        <end position="758"/>
    </location>
</feature>
<evidence type="ECO:0000256" key="2">
    <source>
        <dbReference type="ARBA" id="ARBA00022692"/>
    </source>
</evidence>